<keyword evidence="2 6" id="KW-0808">Transferase</keyword>
<dbReference type="SUPFAM" id="SSF53335">
    <property type="entry name" value="S-adenosyl-L-methionine-dependent methyltransferases"/>
    <property type="match status" value="1"/>
</dbReference>
<keyword evidence="3" id="KW-0949">S-adenosyl-L-methionine</keyword>
<evidence type="ECO:0000256" key="2">
    <source>
        <dbReference type="ARBA" id="ARBA00022679"/>
    </source>
</evidence>
<proteinExistence type="predicted"/>
<dbReference type="GO" id="GO:0032259">
    <property type="term" value="P:methylation"/>
    <property type="evidence" value="ECO:0007669"/>
    <property type="project" value="UniProtKB-KW"/>
</dbReference>
<dbReference type="InterPro" id="IPR036390">
    <property type="entry name" value="WH_DNA-bd_sf"/>
</dbReference>
<protein>
    <submittedName>
        <fullName evidence="6">Isoliquiritigenin 2'-O-methyltransferase-like</fullName>
    </submittedName>
</protein>
<dbReference type="EMBL" id="JAAIUW010000004">
    <property type="protein sequence ID" value="KAF7836156.1"/>
    <property type="molecule type" value="Genomic_DNA"/>
</dbReference>
<keyword evidence="1 6" id="KW-0489">Methyltransferase</keyword>
<evidence type="ECO:0000259" key="5">
    <source>
        <dbReference type="Pfam" id="PF08100"/>
    </source>
</evidence>
<dbReference type="SUPFAM" id="SSF46785">
    <property type="entry name" value="Winged helix' DNA-binding domain"/>
    <property type="match status" value="1"/>
</dbReference>
<dbReference type="FunFam" id="1.10.10.10:FF:000357">
    <property type="entry name" value="Caffeic acid 3-O-methyltransferase"/>
    <property type="match status" value="1"/>
</dbReference>
<dbReference type="GO" id="GO:0008171">
    <property type="term" value="F:O-methyltransferase activity"/>
    <property type="evidence" value="ECO:0007669"/>
    <property type="project" value="InterPro"/>
</dbReference>
<dbReference type="InterPro" id="IPR016461">
    <property type="entry name" value="COMT-like"/>
</dbReference>
<dbReference type="AlphaFoldDB" id="A0A835CA51"/>
<feature type="domain" description="O-methyltransferase C-terminal" evidence="4">
    <location>
        <begin position="147"/>
        <end position="220"/>
    </location>
</feature>
<reference evidence="6" key="1">
    <citation type="submission" date="2020-09" db="EMBL/GenBank/DDBJ databases">
        <title>Genome-Enabled Discovery of Anthraquinone Biosynthesis in Senna tora.</title>
        <authorList>
            <person name="Kang S.-H."/>
            <person name="Pandey R.P."/>
            <person name="Lee C.-M."/>
            <person name="Sim J.-S."/>
            <person name="Jeong J.-T."/>
            <person name="Choi B.-S."/>
            <person name="Jung M."/>
            <person name="Ginzburg D."/>
            <person name="Zhao K."/>
            <person name="Won S.Y."/>
            <person name="Oh T.-J."/>
            <person name="Yu Y."/>
            <person name="Kim N.-H."/>
            <person name="Lee O.R."/>
            <person name="Lee T.-H."/>
            <person name="Bashyal P."/>
            <person name="Kim T.-S."/>
            <person name="Lee W.-H."/>
            <person name="Kawkins C."/>
            <person name="Kim C.-K."/>
            <person name="Kim J.S."/>
            <person name="Ahn B.O."/>
            <person name="Rhee S.Y."/>
            <person name="Sohng J.K."/>
        </authorList>
    </citation>
    <scope>NUCLEOTIDE SEQUENCE</scope>
    <source>
        <tissue evidence="6">Leaf</tissue>
    </source>
</reference>
<name>A0A835CA51_9FABA</name>
<evidence type="ECO:0000259" key="4">
    <source>
        <dbReference type="Pfam" id="PF00891"/>
    </source>
</evidence>
<accession>A0A835CA51</accession>
<dbReference type="OrthoDB" id="1606438at2759"/>
<dbReference type="Pfam" id="PF00891">
    <property type="entry name" value="Methyltransf_2"/>
    <property type="match status" value="1"/>
</dbReference>
<dbReference type="GO" id="GO:0046983">
    <property type="term" value="F:protein dimerization activity"/>
    <property type="evidence" value="ECO:0007669"/>
    <property type="project" value="InterPro"/>
</dbReference>
<dbReference type="Gene3D" id="1.10.10.10">
    <property type="entry name" value="Winged helix-like DNA-binding domain superfamily/Winged helix DNA-binding domain"/>
    <property type="match status" value="1"/>
</dbReference>
<evidence type="ECO:0000313" key="6">
    <source>
        <dbReference type="EMBL" id="KAF7836156.1"/>
    </source>
</evidence>
<comment type="caution">
    <text evidence="6">The sequence shown here is derived from an EMBL/GenBank/DDBJ whole genome shotgun (WGS) entry which is preliminary data.</text>
</comment>
<dbReference type="PANTHER" id="PTHR11746">
    <property type="entry name" value="O-METHYLTRANSFERASE"/>
    <property type="match status" value="1"/>
</dbReference>
<dbReference type="Gene3D" id="3.40.50.150">
    <property type="entry name" value="Vaccinia Virus protein VP39"/>
    <property type="match status" value="2"/>
</dbReference>
<evidence type="ECO:0000256" key="1">
    <source>
        <dbReference type="ARBA" id="ARBA00022603"/>
    </source>
</evidence>
<organism evidence="6 7">
    <name type="scientific">Senna tora</name>
    <dbReference type="NCBI Taxonomy" id="362788"/>
    <lineage>
        <taxon>Eukaryota</taxon>
        <taxon>Viridiplantae</taxon>
        <taxon>Streptophyta</taxon>
        <taxon>Embryophyta</taxon>
        <taxon>Tracheophyta</taxon>
        <taxon>Spermatophyta</taxon>
        <taxon>Magnoliopsida</taxon>
        <taxon>eudicotyledons</taxon>
        <taxon>Gunneridae</taxon>
        <taxon>Pentapetalae</taxon>
        <taxon>rosids</taxon>
        <taxon>fabids</taxon>
        <taxon>Fabales</taxon>
        <taxon>Fabaceae</taxon>
        <taxon>Caesalpinioideae</taxon>
        <taxon>Cassia clade</taxon>
        <taxon>Senna</taxon>
    </lineage>
</organism>
<dbReference type="InterPro" id="IPR036388">
    <property type="entry name" value="WH-like_DNA-bd_sf"/>
</dbReference>
<evidence type="ECO:0000313" key="7">
    <source>
        <dbReference type="Proteomes" id="UP000634136"/>
    </source>
</evidence>
<evidence type="ECO:0000256" key="3">
    <source>
        <dbReference type="ARBA" id="ARBA00022691"/>
    </source>
</evidence>
<dbReference type="InterPro" id="IPR001077">
    <property type="entry name" value="COMT_C"/>
</dbReference>
<dbReference type="InterPro" id="IPR029063">
    <property type="entry name" value="SAM-dependent_MTases_sf"/>
</dbReference>
<gene>
    <name evidence="6" type="ORF">G2W53_011015</name>
</gene>
<keyword evidence="7" id="KW-1185">Reference proteome</keyword>
<dbReference type="InterPro" id="IPR012967">
    <property type="entry name" value="COMT_dimerisation"/>
</dbReference>
<dbReference type="GO" id="GO:0008757">
    <property type="term" value="F:S-adenosylmethionine-dependent methyltransferase activity"/>
    <property type="evidence" value="ECO:0007669"/>
    <property type="project" value="UniProtKB-ARBA"/>
</dbReference>
<dbReference type="Proteomes" id="UP000634136">
    <property type="component" value="Unassembled WGS sequence"/>
</dbReference>
<dbReference type="Pfam" id="PF08100">
    <property type="entry name" value="Dimerisation"/>
    <property type="match status" value="1"/>
</dbReference>
<sequence length="276" mass="30789">MALDPKQNLVHHHEEEGEDSSFLSAMNMCFTHIHSAALNFGIDHKIFDIIAKANGRHVSAIEVASQLQSSLQHQDLAFRLDRVLRLLATQSLLTCSYGVNSGDDTQRERLYGISPIGKFFVSDNENTSGFVAFMSSLMGYPALVDAWLNFKNAIIDKDTDDLYKKVHGIPLYQYLEKDQKLNNLFNKAMENLSFIMMRRTLEVYKGFEGISTLVDVGGGIEHVGGDMFADVPKSDAIILKVSVRNEKEVRKSLSLCANALDFQPSNLLALPSIKES</sequence>
<dbReference type="PROSITE" id="PS51683">
    <property type="entry name" value="SAM_OMT_II"/>
    <property type="match status" value="1"/>
</dbReference>
<feature type="domain" description="O-methyltransferase dimerisation" evidence="5">
    <location>
        <begin position="26"/>
        <end position="122"/>
    </location>
</feature>